<dbReference type="Pfam" id="PF00126">
    <property type="entry name" value="HTH_1"/>
    <property type="match status" value="1"/>
</dbReference>
<evidence type="ECO:0000313" key="6">
    <source>
        <dbReference type="EMBL" id="OWK43727.1"/>
    </source>
</evidence>
<dbReference type="AlphaFoldDB" id="A0A225E5M3"/>
<dbReference type="PROSITE" id="PS50931">
    <property type="entry name" value="HTH_LYSR"/>
    <property type="match status" value="1"/>
</dbReference>
<dbReference type="RefSeq" id="WP_202973945.1">
    <property type="nucleotide sequence ID" value="NZ_NIDE01000004.1"/>
</dbReference>
<gene>
    <name evidence="6" type="ORF">FRUB_03326</name>
</gene>
<dbReference type="InterPro" id="IPR005119">
    <property type="entry name" value="LysR_subst-bd"/>
</dbReference>
<dbReference type="EMBL" id="NIDE01000004">
    <property type="protein sequence ID" value="OWK43727.1"/>
    <property type="molecule type" value="Genomic_DNA"/>
</dbReference>
<evidence type="ECO:0000313" key="7">
    <source>
        <dbReference type="Proteomes" id="UP000214646"/>
    </source>
</evidence>
<reference evidence="7" key="1">
    <citation type="submission" date="2017-06" db="EMBL/GenBank/DDBJ databases">
        <title>Genome analysis of Fimbriiglobus ruber SP5, the first member of the order Planctomycetales with confirmed chitinolytic capability.</title>
        <authorList>
            <person name="Ravin N.V."/>
            <person name="Rakitin A.L."/>
            <person name="Ivanova A.A."/>
            <person name="Beletsky A.V."/>
            <person name="Kulichevskaya I.S."/>
            <person name="Mardanov A.V."/>
            <person name="Dedysh S.N."/>
        </authorList>
    </citation>
    <scope>NUCLEOTIDE SEQUENCE [LARGE SCALE GENOMIC DNA]</scope>
    <source>
        <strain evidence="7">SP5</strain>
    </source>
</reference>
<dbReference type="GO" id="GO:0003677">
    <property type="term" value="F:DNA binding"/>
    <property type="evidence" value="ECO:0007669"/>
    <property type="project" value="UniProtKB-KW"/>
</dbReference>
<protein>
    <submittedName>
        <fullName evidence="6">Transcriptional regulator, LysR family</fullName>
    </submittedName>
</protein>
<dbReference type="Proteomes" id="UP000214646">
    <property type="component" value="Unassembled WGS sequence"/>
</dbReference>
<dbReference type="PANTHER" id="PTHR30118">
    <property type="entry name" value="HTH-TYPE TRANSCRIPTIONAL REGULATOR LEUO-RELATED"/>
    <property type="match status" value="1"/>
</dbReference>
<dbReference type="InterPro" id="IPR050389">
    <property type="entry name" value="LysR-type_TF"/>
</dbReference>
<organism evidence="6 7">
    <name type="scientific">Fimbriiglobus ruber</name>
    <dbReference type="NCBI Taxonomy" id="1908690"/>
    <lineage>
        <taxon>Bacteria</taxon>
        <taxon>Pseudomonadati</taxon>
        <taxon>Planctomycetota</taxon>
        <taxon>Planctomycetia</taxon>
        <taxon>Gemmatales</taxon>
        <taxon>Gemmataceae</taxon>
        <taxon>Fimbriiglobus</taxon>
    </lineage>
</organism>
<keyword evidence="4" id="KW-0804">Transcription</keyword>
<comment type="caution">
    <text evidence="6">The sequence shown here is derived from an EMBL/GenBank/DDBJ whole genome shotgun (WGS) entry which is preliminary data.</text>
</comment>
<dbReference type="Pfam" id="PF03466">
    <property type="entry name" value="LysR_substrate"/>
    <property type="match status" value="1"/>
</dbReference>
<evidence type="ECO:0000256" key="2">
    <source>
        <dbReference type="ARBA" id="ARBA00023015"/>
    </source>
</evidence>
<sequence length="306" mass="32371">MRQTQSADLGLLVALDALLAEGSVAGAARRLNLSAPAVSRALSRLRAAVGDPLLVRAGNRLVPTARAVSLRAPARALVQDALSLLKPEGDVGPEQLARTFTIRTSEGFVGRFGAALAGRIQAEMPTAVLRFVPEGDEDVEALRTGAVDLDIGVIGATGPEVVMLSLFEDEFVGVVRTDHPLTRGRITPTRFAEQAHISISRRGKARGPIDTALGQLGLTRKTTLVVPTPHAALTIVSQTDLVTALPRRLAEGVGARELHLFALPVKTPPVEISAAWHPRVGNDAAHKWLRELVRSACGKPRGSAGR</sequence>
<proteinExistence type="inferred from homology"/>
<dbReference type="InterPro" id="IPR036390">
    <property type="entry name" value="WH_DNA-bd_sf"/>
</dbReference>
<keyword evidence="2" id="KW-0805">Transcription regulation</keyword>
<evidence type="ECO:0000256" key="1">
    <source>
        <dbReference type="ARBA" id="ARBA00009437"/>
    </source>
</evidence>
<name>A0A225E5M3_9BACT</name>
<comment type="similarity">
    <text evidence="1">Belongs to the LysR transcriptional regulatory family.</text>
</comment>
<dbReference type="GO" id="GO:0003700">
    <property type="term" value="F:DNA-binding transcription factor activity"/>
    <property type="evidence" value="ECO:0007669"/>
    <property type="project" value="InterPro"/>
</dbReference>
<dbReference type="SUPFAM" id="SSF46785">
    <property type="entry name" value="Winged helix' DNA-binding domain"/>
    <property type="match status" value="1"/>
</dbReference>
<evidence type="ECO:0000259" key="5">
    <source>
        <dbReference type="PROSITE" id="PS50931"/>
    </source>
</evidence>
<dbReference type="InterPro" id="IPR000847">
    <property type="entry name" value="LysR_HTH_N"/>
</dbReference>
<keyword evidence="3" id="KW-0238">DNA-binding</keyword>
<evidence type="ECO:0000256" key="4">
    <source>
        <dbReference type="ARBA" id="ARBA00023163"/>
    </source>
</evidence>
<keyword evidence="7" id="KW-1185">Reference proteome</keyword>
<dbReference type="PANTHER" id="PTHR30118:SF15">
    <property type="entry name" value="TRANSCRIPTIONAL REGULATORY PROTEIN"/>
    <property type="match status" value="1"/>
</dbReference>
<accession>A0A225E5M3</accession>
<evidence type="ECO:0000256" key="3">
    <source>
        <dbReference type="ARBA" id="ARBA00023125"/>
    </source>
</evidence>
<dbReference type="InterPro" id="IPR036388">
    <property type="entry name" value="WH-like_DNA-bd_sf"/>
</dbReference>
<dbReference type="Gene3D" id="3.40.190.10">
    <property type="entry name" value="Periplasmic binding protein-like II"/>
    <property type="match status" value="2"/>
</dbReference>
<feature type="domain" description="HTH lysR-type" evidence="5">
    <location>
        <begin position="8"/>
        <end position="64"/>
    </location>
</feature>
<dbReference type="Gene3D" id="1.10.10.10">
    <property type="entry name" value="Winged helix-like DNA-binding domain superfamily/Winged helix DNA-binding domain"/>
    <property type="match status" value="1"/>
</dbReference>
<dbReference type="SUPFAM" id="SSF53850">
    <property type="entry name" value="Periplasmic binding protein-like II"/>
    <property type="match status" value="1"/>
</dbReference>
<dbReference type="CDD" id="cd08460">
    <property type="entry name" value="PBP2_DntR_like_1"/>
    <property type="match status" value="1"/>
</dbReference>